<keyword evidence="3" id="KW-0547">Nucleotide-binding</keyword>
<dbReference type="Proteomes" id="UP000027195">
    <property type="component" value="Unassembled WGS sequence"/>
</dbReference>
<proteinExistence type="inferred from homology"/>
<feature type="domain" description="Aminoglycoside phosphotransferase" evidence="6">
    <location>
        <begin position="146"/>
        <end position="298"/>
    </location>
</feature>
<keyword evidence="4" id="KW-0418">Kinase</keyword>
<name>A0A067MLU0_BOTB1</name>
<evidence type="ECO:0000256" key="5">
    <source>
        <dbReference type="ARBA" id="ARBA00022840"/>
    </source>
</evidence>
<accession>A0A067MLU0</accession>
<evidence type="ECO:0000259" key="6">
    <source>
        <dbReference type="Pfam" id="PF01636"/>
    </source>
</evidence>
<reference evidence="8" key="1">
    <citation type="journal article" date="2014" name="Proc. Natl. Acad. Sci. U.S.A.">
        <title>Extensive sampling of basidiomycete genomes demonstrates inadequacy of the white-rot/brown-rot paradigm for wood decay fungi.</title>
        <authorList>
            <person name="Riley R."/>
            <person name="Salamov A.A."/>
            <person name="Brown D.W."/>
            <person name="Nagy L.G."/>
            <person name="Floudas D."/>
            <person name="Held B.W."/>
            <person name="Levasseur A."/>
            <person name="Lombard V."/>
            <person name="Morin E."/>
            <person name="Otillar R."/>
            <person name="Lindquist E.A."/>
            <person name="Sun H."/>
            <person name="LaButti K.M."/>
            <person name="Schmutz J."/>
            <person name="Jabbour D."/>
            <person name="Luo H."/>
            <person name="Baker S.E."/>
            <person name="Pisabarro A.G."/>
            <person name="Walton J.D."/>
            <person name="Blanchette R.A."/>
            <person name="Henrissat B."/>
            <person name="Martin F."/>
            <person name="Cullen D."/>
            <person name="Hibbett D.S."/>
            <person name="Grigoriev I.V."/>
        </authorList>
    </citation>
    <scope>NUCLEOTIDE SEQUENCE [LARGE SCALE GENOMIC DNA]</scope>
    <source>
        <strain evidence="8">FD-172 SS1</strain>
    </source>
</reference>
<dbReference type="EMBL" id="KL198049">
    <property type="protein sequence ID" value="KDQ12556.1"/>
    <property type="molecule type" value="Genomic_DNA"/>
</dbReference>
<evidence type="ECO:0000256" key="1">
    <source>
        <dbReference type="ARBA" id="ARBA00010165"/>
    </source>
</evidence>
<gene>
    <name evidence="7" type="ORF">BOTBODRAFT_176249</name>
</gene>
<dbReference type="GO" id="GO:0016301">
    <property type="term" value="F:kinase activity"/>
    <property type="evidence" value="ECO:0007669"/>
    <property type="project" value="UniProtKB-KW"/>
</dbReference>
<dbReference type="Gene3D" id="3.90.1200.10">
    <property type="match status" value="1"/>
</dbReference>
<dbReference type="PANTHER" id="PTHR34273">
    <property type="entry name" value="METHYLTHIORIBOSE KINASE"/>
    <property type="match status" value="1"/>
</dbReference>
<dbReference type="InterPro" id="IPR011009">
    <property type="entry name" value="Kinase-like_dom_sf"/>
</dbReference>
<keyword evidence="2" id="KW-0808">Transferase</keyword>
<dbReference type="InParanoid" id="A0A067MLU0"/>
<dbReference type="HOGENOM" id="CLU_040823_1_0_1"/>
<dbReference type="GO" id="GO:0005524">
    <property type="term" value="F:ATP binding"/>
    <property type="evidence" value="ECO:0007669"/>
    <property type="project" value="UniProtKB-KW"/>
</dbReference>
<evidence type="ECO:0000256" key="4">
    <source>
        <dbReference type="ARBA" id="ARBA00022777"/>
    </source>
</evidence>
<organism evidence="7 8">
    <name type="scientific">Botryobasidium botryosum (strain FD-172 SS1)</name>
    <dbReference type="NCBI Taxonomy" id="930990"/>
    <lineage>
        <taxon>Eukaryota</taxon>
        <taxon>Fungi</taxon>
        <taxon>Dikarya</taxon>
        <taxon>Basidiomycota</taxon>
        <taxon>Agaricomycotina</taxon>
        <taxon>Agaricomycetes</taxon>
        <taxon>Cantharellales</taxon>
        <taxon>Botryobasidiaceae</taxon>
        <taxon>Botryobasidium</taxon>
    </lineage>
</organism>
<dbReference type="SUPFAM" id="SSF56112">
    <property type="entry name" value="Protein kinase-like (PK-like)"/>
    <property type="match status" value="1"/>
</dbReference>
<dbReference type="InterPro" id="IPR002575">
    <property type="entry name" value="Aminoglycoside_PTrfase"/>
</dbReference>
<evidence type="ECO:0000313" key="8">
    <source>
        <dbReference type="Proteomes" id="UP000027195"/>
    </source>
</evidence>
<dbReference type="OrthoDB" id="25129at2759"/>
<evidence type="ECO:0000256" key="2">
    <source>
        <dbReference type="ARBA" id="ARBA00022679"/>
    </source>
</evidence>
<dbReference type="AlphaFoldDB" id="A0A067MLU0"/>
<dbReference type="Pfam" id="PF01636">
    <property type="entry name" value="APH"/>
    <property type="match status" value="1"/>
</dbReference>
<dbReference type="Gene3D" id="3.30.200.20">
    <property type="entry name" value="Phosphorylase Kinase, domain 1"/>
    <property type="match status" value="1"/>
</dbReference>
<evidence type="ECO:0000256" key="3">
    <source>
        <dbReference type="ARBA" id="ARBA00022741"/>
    </source>
</evidence>
<evidence type="ECO:0000313" key="7">
    <source>
        <dbReference type="EMBL" id="KDQ12556.1"/>
    </source>
</evidence>
<comment type="similarity">
    <text evidence="1">Belongs to the methylthioribose kinase family.</text>
</comment>
<sequence length="436" mass="47703">MSSPSESAYFDFAAHLEKVVPDAKYSTTKLSGDLVNLVVRAIPHNFSDPSLLNEIGPFGVPKSSNLILKYAPPYVASIGPNAPFSQHRQTVEAASLIFLRDAWEHLEVSTTDRTHLCAAVVTPQLLHHDPENHVLILEDLGADLSSLDEWLAKVPRIETVRSAGMRLGVFLAEVHSLPMDTAASRAAVRLIQSVDSGMNELVAETAVNQISAHVKRANIRSISDSEADVLQSQVNESFLDLTLSESEKVFCIGDLWTGSVMMGTGVGEDADSVALGVIDWEFAGLGRPLQDIAQLLAHLHLQQIGSKEIPEVSNTVQAFITSLTTAYRATSIARCARWTQDAKVRTAARRVAYILHGRELINNAFERDFHFVYGDRGDGATSAERQREMVMLGARYIRGGTHLGLTVGKDDKKDDTDCGGLAIEDDILEWTMIDDE</sequence>
<dbReference type="PANTHER" id="PTHR34273:SF2">
    <property type="entry name" value="METHYLTHIORIBOSE KINASE"/>
    <property type="match status" value="1"/>
</dbReference>
<protein>
    <recommendedName>
        <fullName evidence="6">Aminoglycoside phosphotransferase domain-containing protein</fullName>
    </recommendedName>
</protein>
<keyword evidence="5" id="KW-0067">ATP-binding</keyword>
<keyword evidence="8" id="KW-1185">Reference proteome</keyword>